<gene>
    <name evidence="2" type="ORF">SAMN05443245_1146</name>
</gene>
<protein>
    <submittedName>
        <fullName evidence="2">Uncharacterized protein</fullName>
    </submittedName>
</protein>
<proteinExistence type="predicted"/>
<dbReference type="PROSITE" id="PS51257">
    <property type="entry name" value="PROKAR_LIPOPROTEIN"/>
    <property type="match status" value="1"/>
</dbReference>
<feature type="chain" id="PRO_5010183412" evidence="1">
    <location>
        <begin position="25"/>
        <end position="102"/>
    </location>
</feature>
<organism evidence="2 3">
    <name type="scientific">Paraburkholderia fungorum</name>
    <dbReference type="NCBI Taxonomy" id="134537"/>
    <lineage>
        <taxon>Bacteria</taxon>
        <taxon>Pseudomonadati</taxon>
        <taxon>Pseudomonadota</taxon>
        <taxon>Betaproteobacteria</taxon>
        <taxon>Burkholderiales</taxon>
        <taxon>Burkholderiaceae</taxon>
        <taxon>Paraburkholderia</taxon>
    </lineage>
</organism>
<name>A0A1H1ADY9_9BURK</name>
<keyword evidence="1" id="KW-0732">Signal</keyword>
<accession>A0A1H1ADY9</accession>
<keyword evidence="3" id="KW-1185">Reference proteome</keyword>
<feature type="signal peptide" evidence="1">
    <location>
        <begin position="1"/>
        <end position="24"/>
    </location>
</feature>
<evidence type="ECO:0000313" key="2">
    <source>
        <dbReference type="EMBL" id="SDQ37859.1"/>
    </source>
</evidence>
<evidence type="ECO:0000256" key="1">
    <source>
        <dbReference type="SAM" id="SignalP"/>
    </source>
</evidence>
<dbReference type="EMBL" id="FNKP01000001">
    <property type="protein sequence ID" value="SDQ37859.1"/>
    <property type="molecule type" value="Genomic_DNA"/>
</dbReference>
<reference evidence="3" key="1">
    <citation type="submission" date="2016-10" db="EMBL/GenBank/DDBJ databases">
        <authorList>
            <person name="Varghese N."/>
        </authorList>
    </citation>
    <scope>NUCLEOTIDE SEQUENCE [LARGE SCALE GENOMIC DNA]</scope>
    <source>
        <strain evidence="3">GAS106B</strain>
    </source>
</reference>
<dbReference type="Proteomes" id="UP000183487">
    <property type="component" value="Unassembled WGS sequence"/>
</dbReference>
<evidence type="ECO:0000313" key="3">
    <source>
        <dbReference type="Proteomes" id="UP000183487"/>
    </source>
</evidence>
<dbReference type="AlphaFoldDB" id="A0A1H1ADY9"/>
<sequence>MRRPGTMVIAATFVAALVSGCATVAEKNTDQCEQTMQAHAEPALVSVTHIETSPDGSTVTVSGKMEDQRNSTVVSAQAECRFNGKSLSSFRWLAPTNRGAGQ</sequence>